<comment type="similarity">
    <text evidence="10">Belongs to the protein kinase superfamily. Ser/Thr protein kinase family. MAP kinase subfamily.</text>
</comment>
<dbReference type="PROSITE" id="PS00108">
    <property type="entry name" value="PROTEIN_KINASE_ST"/>
    <property type="match status" value="1"/>
</dbReference>
<dbReference type="EMBL" id="JAGDFM010000079">
    <property type="protein sequence ID" value="KAG7387424.1"/>
    <property type="molecule type" value="Genomic_DNA"/>
</dbReference>
<dbReference type="PROSITE" id="PS00107">
    <property type="entry name" value="PROTEIN_KINASE_ATP"/>
    <property type="match status" value="1"/>
</dbReference>
<evidence type="ECO:0000259" key="13">
    <source>
        <dbReference type="PROSITE" id="PS50011"/>
    </source>
</evidence>
<comment type="caution">
    <text evidence="14">The sequence shown here is derived from an EMBL/GenBank/DDBJ whole genome shotgun (WGS) entry which is preliminary data.</text>
</comment>
<evidence type="ECO:0000256" key="1">
    <source>
        <dbReference type="ARBA" id="ARBA00012411"/>
    </source>
</evidence>
<keyword evidence="3 10" id="KW-0808">Transferase</keyword>
<evidence type="ECO:0000256" key="9">
    <source>
        <dbReference type="PROSITE-ProRule" id="PRU10141"/>
    </source>
</evidence>
<dbReference type="AlphaFoldDB" id="A0A8T1W5P4"/>
<evidence type="ECO:0000256" key="12">
    <source>
        <dbReference type="SAM" id="Phobius"/>
    </source>
</evidence>
<evidence type="ECO:0000256" key="2">
    <source>
        <dbReference type="ARBA" id="ARBA00022527"/>
    </source>
</evidence>
<keyword evidence="10" id="KW-0460">Magnesium</keyword>
<keyword evidence="12" id="KW-0812">Transmembrane</keyword>
<dbReference type="InterPro" id="IPR033124">
    <property type="entry name" value="Ser_caboxypep_his_AS"/>
</dbReference>
<gene>
    <name evidence="14" type="primary">KEX1_2</name>
    <name evidence="14" type="ORF">PHYPSEUDO_014187</name>
</gene>
<evidence type="ECO:0000256" key="8">
    <source>
        <dbReference type="ARBA" id="ARBA00048312"/>
    </source>
</evidence>
<accession>A0A8T1W5P4</accession>
<evidence type="ECO:0000256" key="4">
    <source>
        <dbReference type="ARBA" id="ARBA00022741"/>
    </source>
</evidence>
<dbReference type="InterPro" id="IPR008271">
    <property type="entry name" value="Ser/Thr_kinase_AS"/>
</dbReference>
<comment type="catalytic activity">
    <reaction evidence="8">
        <text>L-seryl-[protein] + ATP = O-phospho-L-seryl-[protein] + ADP + H(+)</text>
        <dbReference type="Rhea" id="RHEA:17989"/>
        <dbReference type="Rhea" id="RHEA-COMP:9863"/>
        <dbReference type="Rhea" id="RHEA-COMP:11604"/>
        <dbReference type="ChEBI" id="CHEBI:15378"/>
        <dbReference type="ChEBI" id="CHEBI:29999"/>
        <dbReference type="ChEBI" id="CHEBI:30616"/>
        <dbReference type="ChEBI" id="CHEBI:83421"/>
        <dbReference type="ChEBI" id="CHEBI:456216"/>
        <dbReference type="EC" id="2.7.11.24"/>
    </reaction>
</comment>
<name>A0A8T1W5P4_9STRA</name>
<proteinExistence type="inferred from homology"/>
<keyword evidence="12" id="KW-1133">Transmembrane helix</keyword>
<feature type="compositionally biased region" description="Acidic residues" evidence="11">
    <location>
        <begin position="981"/>
        <end position="1005"/>
    </location>
</feature>
<keyword evidence="5 10" id="KW-0418">Kinase</keyword>
<dbReference type="InterPro" id="IPR001563">
    <property type="entry name" value="Peptidase_S10"/>
</dbReference>
<evidence type="ECO:0000256" key="7">
    <source>
        <dbReference type="ARBA" id="ARBA00047592"/>
    </source>
</evidence>
<keyword evidence="12" id="KW-0472">Membrane</keyword>
<feature type="compositionally biased region" description="Basic and acidic residues" evidence="11">
    <location>
        <begin position="447"/>
        <end position="459"/>
    </location>
</feature>
<evidence type="ECO:0000313" key="14">
    <source>
        <dbReference type="EMBL" id="KAG7387424.1"/>
    </source>
</evidence>
<dbReference type="PANTHER" id="PTHR24055">
    <property type="entry name" value="MITOGEN-ACTIVATED PROTEIN KINASE"/>
    <property type="match status" value="1"/>
</dbReference>
<dbReference type="FunFam" id="3.40.50.1820:FF:000662">
    <property type="entry name" value="Carboxypeptidase"/>
    <property type="match status" value="1"/>
</dbReference>
<evidence type="ECO:0000313" key="15">
    <source>
        <dbReference type="Proteomes" id="UP000694044"/>
    </source>
</evidence>
<dbReference type="Pfam" id="PF00450">
    <property type="entry name" value="Peptidase_S10"/>
    <property type="match status" value="1"/>
</dbReference>
<dbReference type="GO" id="GO:0006508">
    <property type="term" value="P:proteolysis"/>
    <property type="evidence" value="ECO:0007669"/>
    <property type="project" value="UniProtKB-KW"/>
</dbReference>
<keyword evidence="14" id="KW-0645">Protease</keyword>
<evidence type="ECO:0000256" key="5">
    <source>
        <dbReference type="ARBA" id="ARBA00022777"/>
    </source>
</evidence>
<dbReference type="InterPro" id="IPR003527">
    <property type="entry name" value="MAP_kinase_CS"/>
</dbReference>
<evidence type="ECO:0000256" key="10">
    <source>
        <dbReference type="RuleBase" id="RU361165"/>
    </source>
</evidence>
<dbReference type="InterPro" id="IPR017441">
    <property type="entry name" value="Protein_kinase_ATP_BS"/>
</dbReference>
<comment type="cofactor">
    <cofactor evidence="10">
        <name>Mg(2+)</name>
        <dbReference type="ChEBI" id="CHEBI:18420"/>
    </cofactor>
</comment>
<dbReference type="EC" id="2.7.11.24" evidence="1 10"/>
<evidence type="ECO:0000256" key="3">
    <source>
        <dbReference type="ARBA" id="ARBA00022679"/>
    </source>
</evidence>
<dbReference type="InterPro" id="IPR050117">
    <property type="entry name" value="MAPK"/>
</dbReference>
<dbReference type="Proteomes" id="UP000694044">
    <property type="component" value="Unassembled WGS sequence"/>
</dbReference>
<comment type="catalytic activity">
    <reaction evidence="7 10">
        <text>L-threonyl-[protein] + ATP = O-phospho-L-threonyl-[protein] + ADP + H(+)</text>
        <dbReference type="Rhea" id="RHEA:46608"/>
        <dbReference type="Rhea" id="RHEA-COMP:11060"/>
        <dbReference type="Rhea" id="RHEA-COMP:11605"/>
        <dbReference type="ChEBI" id="CHEBI:15378"/>
        <dbReference type="ChEBI" id="CHEBI:30013"/>
        <dbReference type="ChEBI" id="CHEBI:30616"/>
        <dbReference type="ChEBI" id="CHEBI:61977"/>
        <dbReference type="ChEBI" id="CHEBI:456216"/>
        <dbReference type="EC" id="2.7.11.24"/>
    </reaction>
</comment>
<feature type="transmembrane region" description="Helical" evidence="12">
    <location>
        <begin position="940"/>
        <end position="964"/>
    </location>
</feature>
<reference evidence="14" key="1">
    <citation type="submission" date="2021-02" db="EMBL/GenBank/DDBJ databases">
        <authorList>
            <person name="Palmer J.M."/>
        </authorList>
    </citation>
    <scope>NUCLEOTIDE SEQUENCE</scope>
    <source>
        <strain evidence="14">SCRP734</strain>
    </source>
</reference>
<keyword evidence="14" id="KW-0378">Hydrolase</keyword>
<comment type="activity regulation">
    <text evidence="10">Activated by threonine and tyrosine phosphorylation.</text>
</comment>
<evidence type="ECO:0000256" key="11">
    <source>
        <dbReference type="SAM" id="MobiDB-lite"/>
    </source>
</evidence>
<dbReference type="CDD" id="cd07852">
    <property type="entry name" value="STKc_MAPK15-like"/>
    <property type="match status" value="1"/>
</dbReference>
<evidence type="ECO:0000256" key="6">
    <source>
        <dbReference type="ARBA" id="ARBA00022840"/>
    </source>
</evidence>
<dbReference type="OrthoDB" id="192887at2759"/>
<sequence length="1027" mass="115024">MGEEVEKHVLRKYELLQKLGKGAYGIVWKAIDKNNRQVVALKKCFDAFRNATDAQRTFREVMYLQELNGHSNIIRLLNVVKADNDRDIYLVFDFMETDLHAVIRANILEEIHKKYIIYQLLKSLKYMHTAELLHRDIKPSNLLLNSDCHTKLCDFGLCRSVAEISGPNPVLTDYVATRWYRAPEILLGSTRYAKSVDMWAVGCIVAEMATGRPAFPGTSTMNQLERILDVTGPPSQDDIESIKSPFANTMLESLPTPKQKSLEELFPKASPEALDLIKQCFWFDPSKRISVIDALKHPYVAQFHNEKDEPSAPAPLQIVVDDNTKYSAADYRDRLYREIIKKKKEVRRKAGEQEAATAVATHILHRNGLLIHVMPDGCSSKSTFLNTTGGSYSHLRLTEMTRGAALAAALAGGLAAAQRLHPTSQRVQELAAQEDEAPERVLASETESTKPKQKTKEGDLVQNLPGLDPTAKVTQHAGRIALHDSDKNRIFYWHFQAAQDPDKAPLVVWLNGGPGCSSMQGLFLGNSPFKLEDDSTIGKNEHSWHEVANLLFVDQPVGTGMSYTRGNDYRADEGAVAEDFYEFLTKFLQRHTEYLSDGDDGVKHSRAVYMFGESHAGRWIPEFAEHILKQNGDPNNQIKIKVDGVGIGNGWVHPRIQYEYSDYSHGLGLLTFGQVRSLKSSYTECLAALDTGTYYARSCLDNMDAITGSVKPGNGGNSLNFYDVRQYLHNVGAYPSGQDNIIKYMNKLEVRKAVHGNEDKNFRFDICSNGVFKALSKFDGKSTLDKVETLLQSGLRMLFYNGQWDMMCNHYGTEKLLLNLNWNGSDAYQQADKYTWRVQGRKEPAGFAQQGGNLTYVVVTGAGHMVPMDVPDVAADMLYRFVNRLEFNDKQQSVANTRLNATDLEVSFCYSPSDASATDNSYSILDQTGGNNSQVHIGVAWLWVALVIAAVSSILAVCVTIACLRNRRHGQSDHEMITQVSDDESLDQLEDGDEGEYSDEDEDVEEREHVNSMSQRASSPRSRVTEE</sequence>
<keyword evidence="2 10" id="KW-0723">Serine/threonine-protein kinase</keyword>
<organism evidence="14 15">
    <name type="scientific">Phytophthora pseudosyringae</name>
    <dbReference type="NCBI Taxonomy" id="221518"/>
    <lineage>
        <taxon>Eukaryota</taxon>
        <taxon>Sar</taxon>
        <taxon>Stramenopiles</taxon>
        <taxon>Oomycota</taxon>
        <taxon>Peronosporomycetes</taxon>
        <taxon>Peronosporales</taxon>
        <taxon>Peronosporaceae</taxon>
        <taxon>Phytophthora</taxon>
    </lineage>
</organism>
<keyword evidence="6 9" id="KW-0067">ATP-binding</keyword>
<dbReference type="GO" id="GO:0005524">
    <property type="term" value="F:ATP binding"/>
    <property type="evidence" value="ECO:0007669"/>
    <property type="project" value="UniProtKB-UniRule"/>
</dbReference>
<dbReference type="SMART" id="SM00220">
    <property type="entry name" value="S_TKc"/>
    <property type="match status" value="1"/>
</dbReference>
<dbReference type="FunFam" id="3.30.200.20:FF:000166">
    <property type="entry name" value="Mitogen-activated protein kinase"/>
    <property type="match status" value="1"/>
</dbReference>
<dbReference type="InterPro" id="IPR000719">
    <property type="entry name" value="Prot_kinase_dom"/>
</dbReference>
<protein>
    <recommendedName>
        <fullName evidence="1 10">Mitogen-activated protein kinase</fullName>
        <ecNumber evidence="1 10">2.7.11.24</ecNumber>
    </recommendedName>
</protein>
<feature type="compositionally biased region" description="Polar residues" evidence="11">
    <location>
        <begin position="1011"/>
        <end position="1027"/>
    </location>
</feature>
<dbReference type="GO" id="GO:0004707">
    <property type="term" value="F:MAP kinase activity"/>
    <property type="evidence" value="ECO:0007669"/>
    <property type="project" value="UniProtKB-EC"/>
</dbReference>
<keyword evidence="15" id="KW-1185">Reference proteome</keyword>
<feature type="binding site" evidence="9">
    <location>
        <position position="42"/>
    </location>
    <ligand>
        <name>ATP</name>
        <dbReference type="ChEBI" id="CHEBI:30616"/>
    </ligand>
</feature>
<dbReference type="PROSITE" id="PS01351">
    <property type="entry name" value="MAPK"/>
    <property type="match status" value="1"/>
</dbReference>
<keyword evidence="4 9" id="KW-0547">Nucleotide-binding</keyword>
<dbReference type="GO" id="GO:0004185">
    <property type="term" value="F:serine-type carboxypeptidase activity"/>
    <property type="evidence" value="ECO:0007669"/>
    <property type="project" value="InterPro"/>
</dbReference>
<feature type="region of interest" description="Disordered" evidence="11">
    <location>
        <begin position="425"/>
        <end position="469"/>
    </location>
</feature>
<dbReference type="Pfam" id="PF00069">
    <property type="entry name" value="Pkinase"/>
    <property type="match status" value="1"/>
</dbReference>
<dbReference type="PROSITE" id="PS00560">
    <property type="entry name" value="CARBOXYPEPT_SER_HIS"/>
    <property type="match status" value="1"/>
</dbReference>
<feature type="region of interest" description="Disordered" evidence="11">
    <location>
        <begin position="972"/>
        <end position="1027"/>
    </location>
</feature>
<dbReference type="PROSITE" id="PS50011">
    <property type="entry name" value="PROTEIN_KINASE_DOM"/>
    <property type="match status" value="1"/>
</dbReference>
<feature type="domain" description="Protein kinase" evidence="13">
    <location>
        <begin position="13"/>
        <end position="300"/>
    </location>
</feature>
<dbReference type="FunFam" id="1.10.510.10:FF:000238">
    <property type="entry name" value="Mitogen-activated protein kinase"/>
    <property type="match status" value="1"/>
</dbReference>